<comment type="catalytic activity">
    <reaction evidence="1">
        <text>S-ubiquitinyl-[E2 ubiquitin-conjugating enzyme]-L-cysteine + [acceptor protein]-L-lysine = [E2 ubiquitin-conjugating enzyme]-L-cysteine + N(6)-ubiquitinyl-[acceptor protein]-L-lysine.</text>
        <dbReference type="EC" id="2.3.2.27"/>
    </reaction>
</comment>
<evidence type="ECO:0000256" key="4">
    <source>
        <dbReference type="ARBA" id="ARBA00022723"/>
    </source>
</evidence>
<evidence type="ECO:0000256" key="1">
    <source>
        <dbReference type="ARBA" id="ARBA00000900"/>
    </source>
</evidence>
<sequence length="430" mass="48083">MAEVSSSHLSNEPNTHNQERGQGQGQGQGQQEQELDLETLDWLTNYVAPENDPICAFNSNPLSRPTLTIFDPSAPRSCNFFPNTDSDSDFESDSDSGCDDDQMNFVTDLFASRDEEEYVADDQDSVSNPFLDPNFGFFDIIDGIGSNNGEDLGLGFGSQVEFSEFAPASEVADSGLRVAGIDSDSDSEEMGEGMNCGVHEDGAGPFGDSDDPFFWDCLGFEEQRARTEELEWEEVDETVNQREDLRLVIDGIEEVSVSSEISSNGEASDAGDEAVRSLEWEILLAVNNLERSREFLAVQDDYVYETEYDTLFGQFVQNESVLKGSPPASKAVVENLPSVVLTREELLENKVVCAVCKDEISVEEKVTRLPCRHHYHEDCIVPWLCIRNTCPVCRYELPTDDLDYEQRKTQMEGLSLPHDLQVRYNFELLP</sequence>
<organism evidence="11 12">
    <name type="scientific">Actinidia rufa</name>
    <dbReference type="NCBI Taxonomy" id="165716"/>
    <lineage>
        <taxon>Eukaryota</taxon>
        <taxon>Viridiplantae</taxon>
        <taxon>Streptophyta</taxon>
        <taxon>Embryophyta</taxon>
        <taxon>Tracheophyta</taxon>
        <taxon>Spermatophyta</taxon>
        <taxon>Magnoliopsida</taxon>
        <taxon>eudicotyledons</taxon>
        <taxon>Gunneridae</taxon>
        <taxon>Pentapetalae</taxon>
        <taxon>asterids</taxon>
        <taxon>Ericales</taxon>
        <taxon>Actinidiaceae</taxon>
        <taxon>Actinidia</taxon>
    </lineage>
</organism>
<evidence type="ECO:0000313" key="11">
    <source>
        <dbReference type="EMBL" id="GFY84829.1"/>
    </source>
</evidence>
<evidence type="ECO:0000256" key="3">
    <source>
        <dbReference type="ARBA" id="ARBA00022679"/>
    </source>
</evidence>
<accession>A0A7J0EG18</accession>
<dbReference type="FunFam" id="3.30.40.10:FF:000022">
    <property type="entry name" value="E3 ubiquitin-protein ligase RING1-like"/>
    <property type="match status" value="1"/>
</dbReference>
<dbReference type="InterPro" id="IPR001841">
    <property type="entry name" value="Znf_RING"/>
</dbReference>
<keyword evidence="7" id="KW-0862">Zinc</keyword>
<evidence type="ECO:0000256" key="2">
    <source>
        <dbReference type="ARBA" id="ARBA00012483"/>
    </source>
</evidence>
<dbReference type="PANTHER" id="PTHR15710:SF108">
    <property type="entry name" value="OS03G0286100 PROTEIN"/>
    <property type="match status" value="1"/>
</dbReference>
<evidence type="ECO:0000256" key="6">
    <source>
        <dbReference type="ARBA" id="ARBA00022786"/>
    </source>
</evidence>
<proteinExistence type="predicted"/>
<dbReference type="SMART" id="SM00184">
    <property type="entry name" value="RING"/>
    <property type="match status" value="1"/>
</dbReference>
<comment type="caution">
    <text evidence="11">The sequence shown here is derived from an EMBL/GenBank/DDBJ whole genome shotgun (WGS) entry which is preliminary data.</text>
</comment>
<dbReference type="EC" id="2.3.2.27" evidence="2"/>
<protein>
    <recommendedName>
        <fullName evidence="2">RING-type E3 ubiquitin transferase</fullName>
        <ecNumber evidence="2">2.3.2.27</ecNumber>
    </recommendedName>
</protein>
<evidence type="ECO:0000313" key="12">
    <source>
        <dbReference type="Proteomes" id="UP000585474"/>
    </source>
</evidence>
<evidence type="ECO:0000256" key="8">
    <source>
        <dbReference type="PROSITE-ProRule" id="PRU00175"/>
    </source>
</evidence>
<feature type="region of interest" description="Disordered" evidence="9">
    <location>
        <begin position="1"/>
        <end position="36"/>
    </location>
</feature>
<dbReference type="PROSITE" id="PS50089">
    <property type="entry name" value="ZF_RING_2"/>
    <property type="match status" value="1"/>
</dbReference>
<dbReference type="Pfam" id="PF13639">
    <property type="entry name" value="zf-RING_2"/>
    <property type="match status" value="1"/>
</dbReference>
<keyword evidence="5 8" id="KW-0863">Zinc-finger</keyword>
<dbReference type="InterPro" id="IPR013083">
    <property type="entry name" value="Znf_RING/FYVE/PHD"/>
</dbReference>
<dbReference type="OrthoDB" id="8062037at2759"/>
<reference evidence="11 12" key="1">
    <citation type="submission" date="2019-07" db="EMBL/GenBank/DDBJ databases">
        <title>De Novo Assembly of kiwifruit Actinidia rufa.</title>
        <authorList>
            <person name="Sugita-Konishi S."/>
            <person name="Sato K."/>
            <person name="Mori E."/>
            <person name="Abe Y."/>
            <person name="Kisaki G."/>
            <person name="Hamano K."/>
            <person name="Suezawa K."/>
            <person name="Otani M."/>
            <person name="Fukuda T."/>
            <person name="Manabe T."/>
            <person name="Gomi K."/>
            <person name="Tabuchi M."/>
            <person name="Akimitsu K."/>
            <person name="Kataoka I."/>
        </authorList>
    </citation>
    <scope>NUCLEOTIDE SEQUENCE [LARGE SCALE GENOMIC DNA]</scope>
    <source>
        <strain evidence="12">cv. Fuchu</strain>
    </source>
</reference>
<dbReference type="GO" id="GO:0061630">
    <property type="term" value="F:ubiquitin protein ligase activity"/>
    <property type="evidence" value="ECO:0007669"/>
    <property type="project" value="UniProtKB-EC"/>
</dbReference>
<dbReference type="GO" id="GO:0016567">
    <property type="term" value="P:protein ubiquitination"/>
    <property type="evidence" value="ECO:0007669"/>
    <property type="project" value="TreeGrafter"/>
</dbReference>
<evidence type="ECO:0000259" key="10">
    <source>
        <dbReference type="PROSITE" id="PS50089"/>
    </source>
</evidence>
<evidence type="ECO:0000256" key="7">
    <source>
        <dbReference type="ARBA" id="ARBA00022833"/>
    </source>
</evidence>
<feature type="compositionally biased region" description="Polar residues" evidence="9">
    <location>
        <begin position="1"/>
        <end position="16"/>
    </location>
</feature>
<evidence type="ECO:0000256" key="5">
    <source>
        <dbReference type="ARBA" id="ARBA00022771"/>
    </source>
</evidence>
<keyword evidence="6" id="KW-0833">Ubl conjugation pathway</keyword>
<dbReference type="AlphaFoldDB" id="A0A7J0EG18"/>
<keyword evidence="3" id="KW-0808">Transferase</keyword>
<keyword evidence="12" id="KW-1185">Reference proteome</keyword>
<name>A0A7J0EG18_9ERIC</name>
<dbReference type="SUPFAM" id="SSF57850">
    <property type="entry name" value="RING/U-box"/>
    <property type="match status" value="1"/>
</dbReference>
<dbReference type="GO" id="GO:0005737">
    <property type="term" value="C:cytoplasm"/>
    <property type="evidence" value="ECO:0007669"/>
    <property type="project" value="TreeGrafter"/>
</dbReference>
<dbReference type="EMBL" id="BJWL01000003">
    <property type="protein sequence ID" value="GFY84829.1"/>
    <property type="molecule type" value="Genomic_DNA"/>
</dbReference>
<feature type="domain" description="RING-type" evidence="10">
    <location>
        <begin position="353"/>
        <end position="394"/>
    </location>
</feature>
<dbReference type="Gene3D" id="3.30.40.10">
    <property type="entry name" value="Zinc/RING finger domain, C3HC4 (zinc finger)"/>
    <property type="match status" value="1"/>
</dbReference>
<gene>
    <name evidence="11" type="ORF">Acr_03g0016030</name>
</gene>
<dbReference type="Proteomes" id="UP000585474">
    <property type="component" value="Unassembled WGS sequence"/>
</dbReference>
<dbReference type="GO" id="GO:0008270">
    <property type="term" value="F:zinc ion binding"/>
    <property type="evidence" value="ECO:0007669"/>
    <property type="project" value="UniProtKB-KW"/>
</dbReference>
<keyword evidence="4" id="KW-0479">Metal-binding</keyword>
<evidence type="ECO:0000256" key="9">
    <source>
        <dbReference type="SAM" id="MobiDB-lite"/>
    </source>
</evidence>
<dbReference type="PANTHER" id="PTHR15710">
    <property type="entry name" value="E3 UBIQUITIN-PROTEIN LIGASE PRAJA"/>
    <property type="match status" value="1"/>
</dbReference>